<dbReference type="STRING" id="4081.A0A3Q7J5X7"/>
<dbReference type="Pfam" id="PF00514">
    <property type="entry name" value="Arm"/>
    <property type="match status" value="2"/>
</dbReference>
<sequence>MLTSFQLIFFFFIILLFPICSFLKLQTEFSTTDDCFNTNPKVSCLQYFYFMPSFYVVRVVLYSAAPVLWCYIYRKGGSSKQLCLLNVALMYVWKLTFLPLMFTFVMAQSGRKTEKLDINWERAFDLYLNAVACDNELLWVQATTTLAKLSKHAPEDLLARTIPVLVELLRRIPSTDLSPSIQEAAAHCLKCVACRGEGRLAVLIGESGAIPSLLSLLLHADGSLRRVLLKCLRNSVTFAAHNREIVVRHGGLEIILNLLNTCSDDLKLYLLEILSALALLREVRRTILTSRGVSFLVEAARRGSMGSRCRAAQAIGLLGLVKRARRTLVDSGTFSVLLELLQVGDTSTKVVAANALGVISSHVDYIRPLANAGAIPLYAELMQGTDPMGKEIAEDVFCILAVVEENGVAIVEHLVRILRGDSAESKAAAADVLWDLAGYKHLPSVVRNSGAIPILVQLLEDENIDVREKVSGAITQLSYNEADRAALANSGAIPRLVDMLQDESEEMRDNAAEALVNFSEDPSLGDRISDVLNSPSFQNMQERLTQIRASDAYLAASLRHMNTEQLTMDPAALI</sequence>
<dbReference type="Gene3D" id="1.25.10.10">
    <property type="entry name" value="Leucine-rich Repeat Variant"/>
    <property type="match status" value="2"/>
</dbReference>
<dbReference type="InterPro" id="IPR016024">
    <property type="entry name" value="ARM-type_fold"/>
</dbReference>
<feature type="repeat" description="ARM" evidence="3">
    <location>
        <begin position="491"/>
        <end position="519"/>
    </location>
</feature>
<evidence type="ECO:0000313" key="5">
    <source>
        <dbReference type="EnsemblPlants" id="Solyc12g015650.2.1"/>
    </source>
</evidence>
<name>A0A3Q7J5X7_SOLLC</name>
<feature type="transmembrane region" description="Helical" evidence="4">
    <location>
        <begin position="47"/>
        <end position="72"/>
    </location>
</feature>
<feature type="transmembrane region" description="Helical" evidence="4">
    <location>
        <begin position="7"/>
        <end position="27"/>
    </location>
</feature>
<dbReference type="AlphaFoldDB" id="A0A3Q7J5X7"/>
<dbReference type="PaxDb" id="4081-Solyc12g015650.1.1"/>
<evidence type="ECO:0000256" key="4">
    <source>
        <dbReference type="SAM" id="Phobius"/>
    </source>
</evidence>
<dbReference type="EnsemblPlants" id="Solyc12g015650.2.1">
    <property type="protein sequence ID" value="Solyc12g015650.2.1"/>
    <property type="gene ID" value="Solyc12g015650.2"/>
</dbReference>
<dbReference type="PROSITE" id="PS50077">
    <property type="entry name" value="HEAT_REPEAT"/>
    <property type="match status" value="2"/>
</dbReference>
<dbReference type="InParanoid" id="A0A3Q7J5X7"/>
<dbReference type="InterPro" id="IPR000225">
    <property type="entry name" value="Armadillo"/>
</dbReference>
<dbReference type="PANTHER" id="PTHR46241:SF1">
    <property type="entry name" value="OUTER DYNEIN ARM-DOCKING COMPLEX SUBUNIT 2"/>
    <property type="match status" value="1"/>
</dbReference>
<dbReference type="OMA" id="SRWYLLE"/>
<dbReference type="SUPFAM" id="SSF48371">
    <property type="entry name" value="ARM repeat"/>
    <property type="match status" value="1"/>
</dbReference>
<evidence type="ECO:0008006" key="7">
    <source>
        <dbReference type="Google" id="ProtNLM"/>
    </source>
</evidence>
<feature type="repeat" description="HEAT" evidence="2">
    <location>
        <begin position="451"/>
        <end position="489"/>
    </location>
</feature>
<dbReference type="PANTHER" id="PTHR46241">
    <property type="entry name" value="ARMADILLO REPEAT-CONTAINING PROTEIN 4 ARMC4"/>
    <property type="match status" value="1"/>
</dbReference>
<evidence type="ECO:0000256" key="2">
    <source>
        <dbReference type="PROSITE-ProRule" id="PRU00103"/>
    </source>
</evidence>
<evidence type="ECO:0000256" key="1">
    <source>
        <dbReference type="ARBA" id="ARBA00022737"/>
    </source>
</evidence>
<keyword evidence="4" id="KW-1133">Transmembrane helix</keyword>
<dbReference type="Gramene" id="Solyc12g015650.2.1">
    <property type="protein sequence ID" value="Solyc12g015650.2.1"/>
    <property type="gene ID" value="Solyc12g015650.2"/>
</dbReference>
<keyword evidence="1" id="KW-0677">Repeat</keyword>
<dbReference type="PROSITE" id="PS50176">
    <property type="entry name" value="ARM_REPEAT"/>
    <property type="match status" value="2"/>
</dbReference>
<protein>
    <recommendedName>
        <fullName evidence="7">Armadillo repeat-containing domain-containing protein</fullName>
    </recommendedName>
</protein>
<feature type="repeat" description="ARM" evidence="3">
    <location>
        <begin position="450"/>
        <end position="492"/>
    </location>
</feature>
<keyword evidence="4" id="KW-0472">Membrane</keyword>
<reference evidence="5" key="2">
    <citation type="submission" date="2019-01" db="UniProtKB">
        <authorList>
            <consortium name="EnsemblPlants"/>
        </authorList>
    </citation>
    <scope>IDENTIFICATION</scope>
    <source>
        <strain evidence="5">cv. Heinz 1706</strain>
    </source>
</reference>
<feature type="repeat" description="HEAT" evidence="2">
    <location>
        <begin position="492"/>
        <end position="520"/>
    </location>
</feature>
<reference evidence="5" key="1">
    <citation type="journal article" date="2012" name="Nature">
        <title>The tomato genome sequence provides insights into fleshy fruit evolution.</title>
        <authorList>
            <consortium name="Tomato Genome Consortium"/>
        </authorList>
    </citation>
    <scope>NUCLEOTIDE SEQUENCE [LARGE SCALE GENOMIC DNA]</scope>
    <source>
        <strain evidence="5">cv. Heinz 1706</strain>
    </source>
</reference>
<keyword evidence="4" id="KW-0812">Transmembrane</keyword>
<dbReference type="Proteomes" id="UP000004994">
    <property type="component" value="Chromosome 12"/>
</dbReference>
<accession>A0A3Q7J5X7</accession>
<keyword evidence="6" id="KW-1185">Reference proteome</keyword>
<evidence type="ECO:0000313" key="6">
    <source>
        <dbReference type="Proteomes" id="UP000004994"/>
    </source>
</evidence>
<dbReference type="InterPro" id="IPR021133">
    <property type="entry name" value="HEAT_type_2"/>
</dbReference>
<evidence type="ECO:0000256" key="3">
    <source>
        <dbReference type="PROSITE-ProRule" id="PRU00259"/>
    </source>
</evidence>
<dbReference type="FunCoup" id="A0A3Q7J5X7">
    <property type="interactions" value="806"/>
</dbReference>
<dbReference type="InterPro" id="IPR011989">
    <property type="entry name" value="ARM-like"/>
</dbReference>
<organism evidence="5">
    <name type="scientific">Solanum lycopersicum</name>
    <name type="common">Tomato</name>
    <name type="synonym">Lycopersicon esculentum</name>
    <dbReference type="NCBI Taxonomy" id="4081"/>
    <lineage>
        <taxon>Eukaryota</taxon>
        <taxon>Viridiplantae</taxon>
        <taxon>Streptophyta</taxon>
        <taxon>Embryophyta</taxon>
        <taxon>Tracheophyta</taxon>
        <taxon>Spermatophyta</taxon>
        <taxon>Magnoliopsida</taxon>
        <taxon>eudicotyledons</taxon>
        <taxon>Gunneridae</taxon>
        <taxon>Pentapetalae</taxon>
        <taxon>asterids</taxon>
        <taxon>lamiids</taxon>
        <taxon>Solanales</taxon>
        <taxon>Solanaceae</taxon>
        <taxon>Solanoideae</taxon>
        <taxon>Solaneae</taxon>
        <taxon>Solanum</taxon>
        <taxon>Solanum subgen. Lycopersicon</taxon>
    </lineage>
</organism>
<dbReference type="SMART" id="SM00185">
    <property type="entry name" value="ARM"/>
    <property type="match status" value="7"/>
</dbReference>
<proteinExistence type="predicted"/>
<feature type="transmembrane region" description="Helical" evidence="4">
    <location>
        <begin position="84"/>
        <end position="107"/>
    </location>
</feature>